<dbReference type="EMBL" id="VSRR010105348">
    <property type="protein sequence ID" value="MPC96288.1"/>
    <property type="molecule type" value="Genomic_DNA"/>
</dbReference>
<dbReference type="AlphaFoldDB" id="A0A5B7JT69"/>
<reference evidence="1 2" key="1">
    <citation type="submission" date="2019-05" db="EMBL/GenBank/DDBJ databases">
        <title>Another draft genome of Portunus trituberculatus and its Hox gene families provides insights of decapod evolution.</title>
        <authorList>
            <person name="Jeong J.-H."/>
            <person name="Song I."/>
            <person name="Kim S."/>
            <person name="Choi T."/>
            <person name="Kim D."/>
            <person name="Ryu S."/>
            <person name="Kim W."/>
        </authorList>
    </citation>
    <scope>NUCLEOTIDE SEQUENCE [LARGE SCALE GENOMIC DNA]</scope>
    <source>
        <tissue evidence="1">Muscle</tissue>
    </source>
</reference>
<comment type="caution">
    <text evidence="1">The sequence shown here is derived from an EMBL/GenBank/DDBJ whole genome shotgun (WGS) entry which is preliminary data.</text>
</comment>
<protein>
    <submittedName>
        <fullName evidence="1">Uncharacterized protein</fullName>
    </submittedName>
</protein>
<dbReference type="Proteomes" id="UP000324222">
    <property type="component" value="Unassembled WGS sequence"/>
</dbReference>
<proteinExistence type="predicted"/>
<gene>
    <name evidence="1" type="ORF">E2C01_091539</name>
</gene>
<evidence type="ECO:0000313" key="1">
    <source>
        <dbReference type="EMBL" id="MPC96288.1"/>
    </source>
</evidence>
<keyword evidence="2" id="KW-1185">Reference proteome</keyword>
<evidence type="ECO:0000313" key="2">
    <source>
        <dbReference type="Proteomes" id="UP000324222"/>
    </source>
</evidence>
<sequence length="82" mass="9121">MRPSTEGTVEKFYSPSTLTWLLGLGLGLSGVPVQCVVVNLEENRELSLWVSEVINENKYYSHQINSIINKLQCVLNPGATLK</sequence>
<name>A0A5B7JT69_PORTR</name>
<organism evidence="1 2">
    <name type="scientific">Portunus trituberculatus</name>
    <name type="common">Swimming crab</name>
    <name type="synonym">Neptunus trituberculatus</name>
    <dbReference type="NCBI Taxonomy" id="210409"/>
    <lineage>
        <taxon>Eukaryota</taxon>
        <taxon>Metazoa</taxon>
        <taxon>Ecdysozoa</taxon>
        <taxon>Arthropoda</taxon>
        <taxon>Crustacea</taxon>
        <taxon>Multicrustacea</taxon>
        <taxon>Malacostraca</taxon>
        <taxon>Eumalacostraca</taxon>
        <taxon>Eucarida</taxon>
        <taxon>Decapoda</taxon>
        <taxon>Pleocyemata</taxon>
        <taxon>Brachyura</taxon>
        <taxon>Eubrachyura</taxon>
        <taxon>Portunoidea</taxon>
        <taxon>Portunidae</taxon>
        <taxon>Portuninae</taxon>
        <taxon>Portunus</taxon>
    </lineage>
</organism>
<accession>A0A5B7JT69</accession>